<feature type="compositionally biased region" description="Basic and acidic residues" evidence="13">
    <location>
        <begin position="956"/>
        <end position="965"/>
    </location>
</feature>
<dbReference type="InterPro" id="IPR007853">
    <property type="entry name" value="Znf_DNL-typ"/>
</dbReference>
<dbReference type="PROSITE" id="PS51294">
    <property type="entry name" value="HTH_MYB"/>
    <property type="match status" value="3"/>
</dbReference>
<evidence type="ECO:0000256" key="12">
    <source>
        <dbReference type="SAM" id="Coils"/>
    </source>
</evidence>
<evidence type="ECO:0000256" key="2">
    <source>
        <dbReference type="ARBA" id="ARBA00022737"/>
    </source>
</evidence>
<evidence type="ECO:0000256" key="3">
    <source>
        <dbReference type="ARBA" id="ARBA00023015"/>
    </source>
</evidence>
<evidence type="ECO:0000256" key="10">
    <source>
        <dbReference type="ARBA" id="ARBA00079701"/>
    </source>
</evidence>
<feature type="region of interest" description="Disordered" evidence="13">
    <location>
        <begin position="2117"/>
        <end position="2147"/>
    </location>
</feature>
<keyword evidence="4 12" id="KW-0175">Coiled coil</keyword>
<dbReference type="SUPFAM" id="SSF46689">
    <property type="entry name" value="Homeodomain-like"/>
    <property type="match status" value="3"/>
</dbReference>
<feature type="compositionally biased region" description="Low complexity" evidence="13">
    <location>
        <begin position="894"/>
        <end position="908"/>
    </location>
</feature>
<feature type="compositionally biased region" description="Low complexity" evidence="13">
    <location>
        <begin position="966"/>
        <end position="983"/>
    </location>
</feature>
<dbReference type="Pfam" id="PF00249">
    <property type="entry name" value="Myb_DNA-binding"/>
    <property type="match status" value="2"/>
</dbReference>
<comment type="function">
    <text evidence="8">Part of the SNAPc complex required for the transcription of both RNA polymerase II and III small-nuclear RNA genes. Binds to the proximal sequence element (PSE), a non-TATA-box basal promoter element common to these 2 types of genes. Recruits TBP and BRF2 to the U6 snRNA TATA box.</text>
</comment>
<keyword evidence="3" id="KW-0805">Transcription regulation</keyword>
<dbReference type="GO" id="GO:0042796">
    <property type="term" value="P:snRNA transcription by RNA polymerase III"/>
    <property type="evidence" value="ECO:0007669"/>
    <property type="project" value="TreeGrafter"/>
</dbReference>
<dbReference type="InterPro" id="IPR051575">
    <property type="entry name" value="Myb-like_DNA-bd"/>
</dbReference>
<feature type="domain" description="HTH myb-type" evidence="17">
    <location>
        <begin position="468"/>
        <end position="519"/>
    </location>
</feature>
<feature type="coiled-coil region" evidence="12">
    <location>
        <begin position="1660"/>
        <end position="1729"/>
    </location>
</feature>
<dbReference type="GO" id="GO:0042795">
    <property type="term" value="P:snRNA transcription by RNA polymerase II"/>
    <property type="evidence" value="ECO:0007669"/>
    <property type="project" value="TreeGrafter"/>
</dbReference>
<dbReference type="InterPro" id="IPR017884">
    <property type="entry name" value="SANT_dom"/>
</dbReference>
<feature type="domain" description="Myb-like" evidence="14">
    <location>
        <begin position="412"/>
        <end position="463"/>
    </location>
</feature>
<keyword evidence="1" id="KW-0597">Phosphoprotein</keyword>
<evidence type="ECO:0000313" key="20">
    <source>
        <dbReference type="Proteomes" id="UP000276834"/>
    </source>
</evidence>
<feature type="region of interest" description="Disordered" evidence="13">
    <location>
        <begin position="1180"/>
        <end position="1248"/>
    </location>
</feature>
<feature type="region of interest" description="Disordered" evidence="13">
    <location>
        <begin position="787"/>
        <end position="849"/>
    </location>
</feature>
<dbReference type="Pfam" id="PF00619">
    <property type="entry name" value="CARD"/>
    <property type="match status" value="1"/>
</dbReference>
<dbReference type="InterPro" id="IPR001005">
    <property type="entry name" value="SANT/Myb"/>
</dbReference>
<evidence type="ECO:0000256" key="13">
    <source>
        <dbReference type="SAM" id="MobiDB-lite"/>
    </source>
</evidence>
<dbReference type="PROSITE" id="PS50090">
    <property type="entry name" value="MYB_LIKE"/>
    <property type="match status" value="4"/>
</dbReference>
<feature type="domain" description="DNL-type" evidence="18">
    <location>
        <begin position="2032"/>
        <end position="2129"/>
    </location>
</feature>
<dbReference type="FunFam" id="1.10.10.60:FF:000314">
    <property type="entry name" value="Small nuclear RNA-activating complex, polypeptide 4"/>
    <property type="match status" value="1"/>
</dbReference>
<proteinExistence type="predicted"/>
<comment type="caution">
    <text evidence="19">The sequence shown here is derived from an EMBL/GenBank/DDBJ whole genome shotgun (WGS) entry which is preliminary data.</text>
</comment>
<feature type="compositionally biased region" description="Polar residues" evidence="13">
    <location>
        <begin position="910"/>
        <end position="925"/>
    </location>
</feature>
<feature type="region of interest" description="Disordered" evidence="13">
    <location>
        <begin position="894"/>
        <end position="993"/>
    </location>
</feature>
<keyword evidence="20" id="KW-1185">Reference proteome</keyword>
<dbReference type="SUPFAM" id="SSF47986">
    <property type="entry name" value="DEATH domain"/>
    <property type="match status" value="1"/>
</dbReference>
<dbReference type="InterPro" id="IPR042142">
    <property type="entry name" value="CARD_CARD9"/>
</dbReference>
<feature type="compositionally biased region" description="Low complexity" evidence="13">
    <location>
        <begin position="830"/>
        <end position="843"/>
    </location>
</feature>
<keyword evidence="2" id="KW-0677">Repeat</keyword>
<keyword evidence="11" id="KW-0479">Metal-binding</keyword>
<evidence type="ECO:0000313" key="19">
    <source>
        <dbReference type="EMBL" id="RLW00460.1"/>
    </source>
</evidence>
<protein>
    <recommendedName>
        <fullName evidence="9">snRNA-activating protein complex subunit 4</fullName>
    </recommendedName>
    <alternativeName>
        <fullName evidence="10">snRNA-activating protein complex 190 kDa subunit</fullName>
    </alternativeName>
</protein>
<reference evidence="19 20" key="1">
    <citation type="journal article" date="2018" name="Proc. R. Soc. B">
        <title>A non-coding region near Follistatin controls head colour polymorphism in the Gouldian finch.</title>
        <authorList>
            <person name="Toomey M.B."/>
            <person name="Marques C.I."/>
            <person name="Andrade P."/>
            <person name="Araujo P.M."/>
            <person name="Sabatino S."/>
            <person name="Gazda M.A."/>
            <person name="Afonso S."/>
            <person name="Lopes R.J."/>
            <person name="Corbo J.C."/>
            <person name="Carneiro M."/>
        </authorList>
    </citation>
    <scope>NUCLEOTIDE SEQUENCE [LARGE SCALE GENOMIC DNA]</scope>
    <source>
        <strain evidence="19">Red01</strain>
        <tissue evidence="19">Muscle</tissue>
    </source>
</reference>
<dbReference type="FunFam" id="1.10.533.10:FF:000003">
    <property type="entry name" value="Caspase recruitment domain family, member 11"/>
    <property type="match status" value="1"/>
</dbReference>
<name>A0A3L8SEF1_CHLGU</name>
<evidence type="ECO:0000256" key="1">
    <source>
        <dbReference type="ARBA" id="ARBA00022553"/>
    </source>
</evidence>
<dbReference type="Gene3D" id="1.10.533.10">
    <property type="entry name" value="Death Domain, Fas"/>
    <property type="match status" value="1"/>
</dbReference>
<dbReference type="FunFam" id="1.10.10.60:FF:000321">
    <property type="entry name" value="Small nuclear RNA-activating complex, polypeptide 4"/>
    <property type="match status" value="1"/>
</dbReference>
<evidence type="ECO:0000256" key="8">
    <source>
        <dbReference type="ARBA" id="ARBA00025193"/>
    </source>
</evidence>
<dbReference type="GO" id="GO:0008270">
    <property type="term" value="F:zinc ion binding"/>
    <property type="evidence" value="ECO:0007669"/>
    <property type="project" value="UniProtKB-KW"/>
</dbReference>
<feature type="compositionally biased region" description="Acidic residues" evidence="13">
    <location>
        <begin position="58"/>
        <end position="93"/>
    </location>
</feature>
<evidence type="ECO:0000259" key="15">
    <source>
        <dbReference type="PROSITE" id="PS50209"/>
    </source>
</evidence>
<evidence type="ECO:0000256" key="7">
    <source>
        <dbReference type="ARBA" id="ARBA00023242"/>
    </source>
</evidence>
<dbReference type="InterPro" id="IPR017930">
    <property type="entry name" value="Myb_dom"/>
</dbReference>
<dbReference type="Gene3D" id="1.10.10.60">
    <property type="entry name" value="Homeodomain-like"/>
    <property type="match status" value="4"/>
</dbReference>
<feature type="compositionally biased region" description="Acidic residues" evidence="13">
    <location>
        <begin position="540"/>
        <end position="551"/>
    </location>
</feature>
<dbReference type="PROSITE" id="PS51501">
    <property type="entry name" value="ZF_DNL"/>
    <property type="match status" value="1"/>
</dbReference>
<keyword evidence="5" id="KW-0238">DNA-binding</keyword>
<feature type="domain" description="SANT" evidence="16">
    <location>
        <begin position="415"/>
        <end position="461"/>
    </location>
</feature>
<evidence type="ECO:0000256" key="4">
    <source>
        <dbReference type="ARBA" id="ARBA00023054"/>
    </source>
</evidence>
<feature type="region of interest" description="Disordered" evidence="13">
    <location>
        <begin position="1098"/>
        <end position="1148"/>
    </location>
</feature>
<evidence type="ECO:0000256" key="6">
    <source>
        <dbReference type="ARBA" id="ARBA00023163"/>
    </source>
</evidence>
<dbReference type="InterPro" id="IPR011029">
    <property type="entry name" value="DEATH-like_dom_sf"/>
</dbReference>
<dbReference type="GO" id="GO:0042981">
    <property type="term" value="P:regulation of apoptotic process"/>
    <property type="evidence" value="ECO:0007669"/>
    <property type="project" value="InterPro"/>
</dbReference>
<feature type="compositionally biased region" description="Low complexity" evidence="13">
    <location>
        <begin position="1221"/>
        <end position="1239"/>
    </location>
</feature>
<dbReference type="PROSITE" id="PS50209">
    <property type="entry name" value="CARD"/>
    <property type="match status" value="1"/>
</dbReference>
<evidence type="ECO:0000259" key="18">
    <source>
        <dbReference type="PROSITE" id="PS51501"/>
    </source>
</evidence>
<evidence type="ECO:0000256" key="5">
    <source>
        <dbReference type="ARBA" id="ARBA00023125"/>
    </source>
</evidence>
<feature type="compositionally biased region" description="Polar residues" evidence="13">
    <location>
        <begin position="1134"/>
        <end position="1144"/>
    </location>
</feature>
<dbReference type="Pfam" id="PF05180">
    <property type="entry name" value="zf-DNL"/>
    <property type="match status" value="1"/>
</dbReference>
<dbReference type="PROSITE" id="PS51293">
    <property type="entry name" value="SANT"/>
    <property type="match status" value="2"/>
</dbReference>
<dbReference type="STRING" id="44316.ENSEGOP00005007399"/>
<dbReference type="FunFam" id="1.10.10.60:FF:000016">
    <property type="entry name" value="Transcriptional activator Myb isoform A"/>
    <property type="match status" value="1"/>
</dbReference>
<dbReference type="OrthoDB" id="2143914at2759"/>
<gene>
    <name evidence="19" type="ORF">DV515_00008738</name>
</gene>
<dbReference type="Pfam" id="PF13921">
    <property type="entry name" value="Myb_DNA-bind_6"/>
    <property type="match status" value="1"/>
</dbReference>
<dbReference type="GO" id="GO:0019185">
    <property type="term" value="C:snRNA-activating protein complex"/>
    <property type="evidence" value="ECO:0007669"/>
    <property type="project" value="TreeGrafter"/>
</dbReference>
<keyword evidence="6" id="KW-0804">Transcription</keyword>
<sequence length="2147" mass="236634">MSRGPGPAAPLRSPRGLDLEAERERIRREIQQLERSLQPGGATDLQLALSDCALSSDGGDEDDDDDEDSYAEMEVEVEGGDSSDDDDDDDDIESLPQDPETCLQMNHVYQDVIKEKIEEVELLVAQNREQQKEIICELDGPKRTKAGDGRTLPTNVFLGHFMKPYFRDKITGIGPPSNEDAKEKAAQGIKSFEQLHSAKWKTAEKTLLQKSVVSDRLQRLLQPKLLKLSYWNQKLEKIKTDIEKVTLEKQIKDLEQEIEAINQLPESELIGNRFDEHDWDKISNIHFDGQRRSEELRKFWQNWEHPSINKNEWTEEEVERLKQIAAQHNYLDWQAIAQELGTNRTPFQCLQKYQLYNKDLKRKEWTKDEDQMLLELVQEMRVGSHIPYKKIAYYMEGRDSAQLIYRWTKSVDPSLRKGPWTPEEDAMLMAAVNKYGEKDWYKIRTEVPGRSDAQCRDRYLKALHWDVKKGKWSLQEEEQLIELVQKHGLGHWSKIASELPHRTSAQCLSKWKFIIGSKKKRSGATKRRHAEESSSPSESSSEELELADSSEEEKATSTTRKEEFAIPSIDLWIPTGMDMEEATRERHQIQSLLSAARAGAGSSCCDVARAGCDGDRAADKSSQLSTLLRGIANAHSTDVLVKNPAEVIAKASRCGKHMLQVGLEEVRAILKKNTSFQRKLMLRPPVSLLAKPPGVAAAVGQDVQGLQELPRRAQRPSREHWRRLSLDRKLLMAVTPWVGNVLLPRTLQAGKMAFHQTKAAAIHEKVQSVSLTSTPLFALLIQASQNTETSSGNSSHSQRNSQQGIPRRSGRRPPALRARASPTGALESCAPAVQAAPPAQGQRQKPKTVSELLQEKRLRESQAKAAMQRTVLVAPQVLVSGPLIIQHPPQQIIPSAQAGSTPAAAAGTDGQVQGSPVPTRTSAAGSASAPVPENHSSAGPETGKSPGCSQGTHLQSSKELKKEVLESSPEGGASAGVSPAAAEKAPDQGGCNAQVTASSSASAVLQSQAFVPHQITVVTLGLESGTSKLSRSTPATCELKSNGPQQRPVSLLPALVTPQAASPVIPNSILPFKWVVTPQGLLCSAVQTVVGVPQGMPAAAGGSQGQTTVTSNGNVSALGGTPGPAEANPPHPSSAETKGPSSQLAGVPLGKAADQSTNLLSVPSVRPGCTTSSVSAVTPACSNGSCTAPDSSAAPAAPPGASPALSATVLPQAQPPASSQGSDSQPVPSLSSSGRSSDSITTKGSSCNPGSIRRGVVLCPGAAAPHSHVPGSSACFGAQALRNRPIASKPLSADIPPQPSTSRAEKNLLDFSLISLEDQGLVKEWMSGKQGVQVPPLQTRLPYLPPFLCSIKTLSKLLLQKTALEEQAASLLPSEAGGHGGTGDVLHAIGELVQQKLGDNSAYLLLKARFLAAFTLPAVLATLPPPRVTTTLSAIRKQLEESDDEEWQSEKKMFEEESCGSELTGVREHWRLGDEPGDKDADLLNQTGQRSSLIPLTADMLEEDNDEICWNNLENFRVKLISVIDPSRITPYLRQCKVLSPDDEEQVLNDPSLVMRKRKAGVLLDILQRTGHKGFEAFMESLELYYPQLYKKITGKEPSRVFSMIIDTAGESGLSQVLMNEIMKLQSAVQEERRKAQELTVWLHSKEDTLREMWVRDSLLRKHQERAQRMKEERDSLSKELRKCKDENYSLALSYAKQSEEKSAALMKNRDLLLEIDQLKHSLMKAEDDCKLERKHTMKLKHAIEQRPSHEVVWEIQQEKELLLAKNQELENTLQVAREQNLEKSLSKETLENDCSQTVEERRELVNTIYSLRKELRRAKVLQDKVGAAVQGPAEAHRSEGQQFAEEKEMLELQCTSLRKDSQMYKKRIEAVLQQMEEVASERDQALLTREQFHMQYCKNLLERDAYRKQIRELGERCDEMQLQLFQKESQLLATEAKLKTLQLELPTLTSDLDDSSSRDSQELVLHGHLDEDAQAAKKDCLEVENQELSPRESHPPPKSPNECALANEELAEKERRRMKDCFERYRSPRSCSYPADKIHFALQVCQTRSAKSISKAAYHRGVVIVTCPGCGNRHIIADNLGWFSDLEGKRNIEEILAARGEKVTRVAGEEALELLLESSAEPGPQGQLAEGDDGEAPPDPGSKGHT</sequence>
<dbReference type="GO" id="GO:0000978">
    <property type="term" value="F:RNA polymerase II cis-regulatory region sequence-specific DNA binding"/>
    <property type="evidence" value="ECO:0007669"/>
    <property type="project" value="TreeGrafter"/>
</dbReference>
<feature type="domain" description="Myb-like" evidence="14">
    <location>
        <begin position="359"/>
        <end position="411"/>
    </location>
</feature>
<dbReference type="EMBL" id="QUSF01000027">
    <property type="protein sequence ID" value="RLW00460.1"/>
    <property type="molecule type" value="Genomic_DNA"/>
</dbReference>
<feature type="compositionally biased region" description="Polar residues" evidence="13">
    <location>
        <begin position="1209"/>
        <end position="1220"/>
    </location>
</feature>
<dbReference type="PANTHER" id="PTHR46621:SF1">
    <property type="entry name" value="SNRNA-ACTIVATING PROTEIN COMPLEX SUBUNIT 4"/>
    <property type="match status" value="1"/>
</dbReference>
<feature type="domain" description="CARD" evidence="15">
    <location>
        <begin position="1505"/>
        <end position="1597"/>
    </location>
</feature>
<feature type="compositionally biased region" description="Low complexity" evidence="13">
    <location>
        <begin position="790"/>
        <end position="822"/>
    </location>
</feature>
<dbReference type="CDD" id="cd08809">
    <property type="entry name" value="CARD_CARD9"/>
    <property type="match status" value="1"/>
</dbReference>
<feature type="coiled-coil region" evidence="12">
    <location>
        <begin position="1904"/>
        <end position="1931"/>
    </location>
</feature>
<dbReference type="InterPro" id="IPR009057">
    <property type="entry name" value="Homeodomain-like_sf"/>
</dbReference>
<evidence type="ECO:0000256" key="11">
    <source>
        <dbReference type="PROSITE-ProRule" id="PRU00834"/>
    </source>
</evidence>
<keyword evidence="11" id="KW-0863">Zinc-finger</keyword>
<feature type="domain" description="Myb-like" evidence="14">
    <location>
        <begin position="464"/>
        <end position="515"/>
    </location>
</feature>
<dbReference type="InterPro" id="IPR001315">
    <property type="entry name" value="CARD"/>
</dbReference>
<dbReference type="SMART" id="SM00717">
    <property type="entry name" value="SANT"/>
    <property type="match status" value="4"/>
</dbReference>
<evidence type="ECO:0000256" key="9">
    <source>
        <dbReference type="ARBA" id="ARBA00071222"/>
    </source>
</evidence>
<feature type="compositionally biased region" description="Basic and acidic residues" evidence="13">
    <location>
        <begin position="552"/>
        <end position="561"/>
    </location>
</feature>
<keyword evidence="11" id="KW-0862">Zinc</keyword>
<feature type="domain" description="HTH myb-type" evidence="17">
    <location>
        <begin position="305"/>
        <end position="361"/>
    </location>
</feature>
<evidence type="ECO:0000259" key="16">
    <source>
        <dbReference type="PROSITE" id="PS51293"/>
    </source>
</evidence>
<organism evidence="19 20">
    <name type="scientific">Chloebia gouldiae</name>
    <name type="common">Gouldian finch</name>
    <name type="synonym">Erythrura gouldiae</name>
    <dbReference type="NCBI Taxonomy" id="44316"/>
    <lineage>
        <taxon>Eukaryota</taxon>
        <taxon>Metazoa</taxon>
        <taxon>Chordata</taxon>
        <taxon>Craniata</taxon>
        <taxon>Vertebrata</taxon>
        <taxon>Euteleostomi</taxon>
        <taxon>Archelosauria</taxon>
        <taxon>Archosauria</taxon>
        <taxon>Dinosauria</taxon>
        <taxon>Saurischia</taxon>
        <taxon>Theropoda</taxon>
        <taxon>Coelurosauria</taxon>
        <taxon>Aves</taxon>
        <taxon>Neognathae</taxon>
        <taxon>Neoaves</taxon>
        <taxon>Telluraves</taxon>
        <taxon>Australaves</taxon>
        <taxon>Passeriformes</taxon>
        <taxon>Passeroidea</taxon>
        <taxon>Passeridae</taxon>
        <taxon>Chloebia</taxon>
    </lineage>
</organism>
<evidence type="ECO:0000259" key="17">
    <source>
        <dbReference type="PROSITE" id="PS51294"/>
    </source>
</evidence>
<accession>A0A3L8SEF1</accession>
<dbReference type="GO" id="GO:0001006">
    <property type="term" value="F:RNA polymerase III type 3 promoter sequence-specific DNA binding"/>
    <property type="evidence" value="ECO:0007669"/>
    <property type="project" value="TreeGrafter"/>
</dbReference>
<dbReference type="CDD" id="cd00167">
    <property type="entry name" value="SANT"/>
    <property type="match status" value="4"/>
</dbReference>
<feature type="coiled-coil region" evidence="12">
    <location>
        <begin position="1753"/>
        <end position="1808"/>
    </location>
</feature>
<dbReference type="PANTHER" id="PTHR46621">
    <property type="entry name" value="SNRNA-ACTIVATING PROTEIN COMPLEX SUBUNIT 4"/>
    <property type="match status" value="1"/>
</dbReference>
<feature type="domain" description="SANT" evidence="16">
    <location>
        <begin position="467"/>
        <end position="516"/>
    </location>
</feature>
<feature type="domain" description="HTH myb-type" evidence="17">
    <location>
        <begin position="412"/>
        <end position="467"/>
    </location>
</feature>
<dbReference type="Proteomes" id="UP000276834">
    <property type="component" value="Unassembled WGS sequence"/>
</dbReference>
<feature type="region of interest" description="Disordered" evidence="13">
    <location>
        <begin position="1"/>
        <end position="20"/>
    </location>
</feature>
<feature type="coiled-coil region" evidence="12">
    <location>
        <begin position="237"/>
        <end position="264"/>
    </location>
</feature>
<keyword evidence="7" id="KW-0539">Nucleus</keyword>
<evidence type="ECO:0000259" key="14">
    <source>
        <dbReference type="PROSITE" id="PS50090"/>
    </source>
</evidence>
<feature type="domain" description="Myb-like" evidence="14">
    <location>
        <begin position="305"/>
        <end position="357"/>
    </location>
</feature>
<feature type="region of interest" description="Disordered" evidence="13">
    <location>
        <begin position="49"/>
        <end position="101"/>
    </location>
</feature>
<feature type="region of interest" description="Disordered" evidence="13">
    <location>
        <begin position="522"/>
        <end position="561"/>
    </location>
</feature>
<feature type="compositionally biased region" description="Polar residues" evidence="13">
    <location>
        <begin position="1105"/>
        <end position="1115"/>
    </location>
</feature>